<dbReference type="Proteomes" id="UP001217476">
    <property type="component" value="Chromosome"/>
</dbReference>
<sequence>MSKFRKANPLLAKPAANTLGQHLQSRLNARRKVERSITSVIERDEYGNETLLPTSVVLDPLSQAGFSALRIAEAKKAAVGSNSYFCPQCGQPLKIHAHHNYPGCADAAFFVHVPSDVACPLRDQGTSHANWAKYGGVQEGERHAHLKLILAKCLEAAPDFSHVEVEQLAVPGDRRSTRPDVSAVHSAARLALDVQLRTAYQHVIGRRESYYQEKGFHHVWLTDAEALGALDQQGFQDLYFNAGGRILAIDGQCLRDSERAGALRLVELSLLPKLTTSRRIANIWQRSMVSADVVLLTREERARGGVERYANSLQAQVGAKCGEELTAIRSAVASGEEQHGYLRELSVVAHSVGGSGVHWMLRNGVWQVLSWLHKVLEYDEGAAEEIQEVTDILLASALAKNWSHLVNNVLVHLPNVARVLSGETRSRLYWLRQKDARDLQHFHKATIAAVLPRLAFALLSTPPRLAPTVYQLPKLDG</sequence>
<dbReference type="AlphaFoldDB" id="A0AAJ5VSG3"/>
<evidence type="ECO:0000313" key="2">
    <source>
        <dbReference type="EMBL" id="WEK03447.1"/>
    </source>
</evidence>
<proteinExistence type="predicted"/>
<name>A0AAJ5VSG3_9HYPH</name>
<reference evidence="2" key="1">
    <citation type="submission" date="2023-03" db="EMBL/GenBank/DDBJ databases">
        <title>Andean soil-derived lignocellulolytic bacterial consortium as a source of novel taxa and putative plastic-active enzymes.</title>
        <authorList>
            <person name="Diaz-Garcia L."/>
            <person name="Chuvochina M."/>
            <person name="Feuerriegel G."/>
            <person name="Bunk B."/>
            <person name="Sproer C."/>
            <person name="Streit W.R."/>
            <person name="Rodriguez L.M."/>
            <person name="Overmann J."/>
            <person name="Jimenez D.J."/>
        </authorList>
    </citation>
    <scope>NUCLEOTIDE SEQUENCE</scope>
    <source>
        <strain evidence="2">MAG 4196</strain>
    </source>
</reference>
<evidence type="ECO:0000259" key="1">
    <source>
        <dbReference type="Pfam" id="PF06054"/>
    </source>
</evidence>
<gene>
    <name evidence="2" type="ORF">P0Y65_14755</name>
</gene>
<evidence type="ECO:0000313" key="3">
    <source>
        <dbReference type="Proteomes" id="UP001217476"/>
    </source>
</evidence>
<dbReference type="InterPro" id="IPR010330">
    <property type="entry name" value="CoiA_nuc"/>
</dbReference>
<accession>A0AAJ5VSG3</accession>
<organism evidence="2 3">
    <name type="scientific">Candidatus Devosia phytovorans</name>
    <dbReference type="NCBI Taxonomy" id="3121372"/>
    <lineage>
        <taxon>Bacteria</taxon>
        <taxon>Pseudomonadati</taxon>
        <taxon>Pseudomonadota</taxon>
        <taxon>Alphaproteobacteria</taxon>
        <taxon>Hyphomicrobiales</taxon>
        <taxon>Devosiaceae</taxon>
        <taxon>Devosia</taxon>
    </lineage>
</organism>
<dbReference type="EMBL" id="CP119312">
    <property type="protein sequence ID" value="WEK03447.1"/>
    <property type="molecule type" value="Genomic_DNA"/>
</dbReference>
<dbReference type="Pfam" id="PF06054">
    <property type="entry name" value="CoiA_nuc"/>
    <property type="match status" value="1"/>
</dbReference>
<protein>
    <recommendedName>
        <fullName evidence="1">Competence protein CoiA nuclease-like domain-containing protein</fullName>
    </recommendedName>
</protein>
<feature type="domain" description="Competence protein CoiA nuclease-like" evidence="1">
    <location>
        <begin position="139"/>
        <end position="233"/>
    </location>
</feature>